<evidence type="ECO:0000259" key="8">
    <source>
        <dbReference type="PROSITE" id="PS50271"/>
    </source>
</evidence>
<organism evidence="9 10">
    <name type="scientific">Galendromus occidentalis</name>
    <name type="common">western predatory mite</name>
    <dbReference type="NCBI Taxonomy" id="34638"/>
    <lineage>
        <taxon>Eukaryota</taxon>
        <taxon>Metazoa</taxon>
        <taxon>Ecdysozoa</taxon>
        <taxon>Arthropoda</taxon>
        <taxon>Chelicerata</taxon>
        <taxon>Arachnida</taxon>
        <taxon>Acari</taxon>
        <taxon>Parasitiformes</taxon>
        <taxon>Mesostigmata</taxon>
        <taxon>Gamasina</taxon>
        <taxon>Phytoseioidea</taxon>
        <taxon>Phytoseiidae</taxon>
        <taxon>Typhlodrominae</taxon>
        <taxon>Galendromus</taxon>
    </lineage>
</organism>
<feature type="region of interest" description="Disordered" evidence="6">
    <location>
        <begin position="415"/>
        <end position="449"/>
    </location>
</feature>
<keyword evidence="5" id="KW-0175">Coiled coil</keyword>
<dbReference type="RefSeq" id="XP_018494674.1">
    <property type="nucleotide sequence ID" value="XM_018639158.1"/>
</dbReference>
<dbReference type="SUPFAM" id="SSF57850">
    <property type="entry name" value="RING/U-box"/>
    <property type="match status" value="2"/>
</dbReference>
<evidence type="ECO:0000256" key="5">
    <source>
        <dbReference type="SAM" id="Coils"/>
    </source>
</evidence>
<feature type="coiled-coil region" evidence="5">
    <location>
        <begin position="253"/>
        <end position="359"/>
    </location>
</feature>
<dbReference type="SMART" id="SM00290">
    <property type="entry name" value="ZnF_UBP"/>
    <property type="match status" value="1"/>
</dbReference>
<protein>
    <submittedName>
        <fullName evidence="10">BRCA1-associated protein</fullName>
    </submittedName>
</protein>
<evidence type="ECO:0000256" key="3">
    <source>
        <dbReference type="ARBA" id="ARBA00022833"/>
    </source>
</evidence>
<gene>
    <name evidence="10" type="primary">LOC100906350</name>
</gene>
<reference evidence="10" key="1">
    <citation type="submission" date="2025-08" db="UniProtKB">
        <authorList>
            <consortium name="RefSeq"/>
        </authorList>
    </citation>
    <scope>IDENTIFICATION</scope>
</reference>
<evidence type="ECO:0000313" key="10">
    <source>
        <dbReference type="RefSeq" id="XP_018494674.1"/>
    </source>
</evidence>
<feature type="domain" description="RING-type" evidence="7">
    <location>
        <begin position="130"/>
        <end position="171"/>
    </location>
</feature>
<dbReference type="GO" id="GO:0016567">
    <property type="term" value="P:protein ubiquitination"/>
    <property type="evidence" value="ECO:0007669"/>
    <property type="project" value="TreeGrafter"/>
</dbReference>
<dbReference type="Pfam" id="PF02148">
    <property type="entry name" value="zf-UBP"/>
    <property type="match status" value="1"/>
</dbReference>
<dbReference type="InterPro" id="IPR011422">
    <property type="entry name" value="BRAP2/ETP1_RRM"/>
</dbReference>
<evidence type="ECO:0000256" key="2">
    <source>
        <dbReference type="ARBA" id="ARBA00022771"/>
    </source>
</evidence>
<evidence type="ECO:0000256" key="4">
    <source>
        <dbReference type="PROSITE-ProRule" id="PRU00502"/>
    </source>
</evidence>
<dbReference type="Pfam" id="PF13639">
    <property type="entry name" value="zf-RING_2"/>
    <property type="match status" value="1"/>
</dbReference>
<feature type="domain" description="UBP-type" evidence="8">
    <location>
        <begin position="168"/>
        <end position="260"/>
    </location>
</feature>
<dbReference type="Gene3D" id="3.30.40.10">
    <property type="entry name" value="Zinc/RING finger domain, C3HC4 (zinc finger)"/>
    <property type="match status" value="2"/>
</dbReference>
<keyword evidence="2 4" id="KW-0863">Zinc-finger</keyword>
<dbReference type="CDD" id="cd12718">
    <property type="entry name" value="RRM_BRAP2"/>
    <property type="match status" value="1"/>
</dbReference>
<dbReference type="PANTHER" id="PTHR24007">
    <property type="entry name" value="BRCA1-ASSOCIATED PROTEIN"/>
    <property type="match status" value="1"/>
</dbReference>
<dbReference type="GeneID" id="100906350"/>
<dbReference type="PROSITE" id="PS50271">
    <property type="entry name" value="ZF_UBP"/>
    <property type="match status" value="1"/>
</dbReference>
<dbReference type="InterPro" id="IPR001607">
    <property type="entry name" value="Znf_UBP"/>
</dbReference>
<dbReference type="InterPro" id="IPR013083">
    <property type="entry name" value="Znf_RING/FYVE/PHD"/>
</dbReference>
<proteinExistence type="predicted"/>
<dbReference type="InterPro" id="IPR001841">
    <property type="entry name" value="Znf_RING"/>
</dbReference>
<evidence type="ECO:0000256" key="6">
    <source>
        <dbReference type="SAM" id="MobiDB-lite"/>
    </source>
</evidence>
<evidence type="ECO:0000313" key="9">
    <source>
        <dbReference type="Proteomes" id="UP000694867"/>
    </source>
</evidence>
<evidence type="ECO:0000259" key="7">
    <source>
        <dbReference type="PROSITE" id="PS50089"/>
    </source>
</evidence>
<dbReference type="PANTHER" id="PTHR24007:SF7">
    <property type="entry name" value="BRCA1-ASSOCIATED PROTEIN"/>
    <property type="match status" value="1"/>
</dbReference>
<dbReference type="AlphaFoldDB" id="A0AAJ7L5E3"/>
<dbReference type="CDD" id="cd16457">
    <property type="entry name" value="RING-H2_BRAP2"/>
    <property type="match status" value="1"/>
</dbReference>
<dbReference type="GO" id="GO:0061630">
    <property type="term" value="F:ubiquitin protein ligase activity"/>
    <property type="evidence" value="ECO:0007669"/>
    <property type="project" value="TreeGrafter"/>
</dbReference>
<dbReference type="PROSITE" id="PS50089">
    <property type="entry name" value="ZF_RING_2"/>
    <property type="match status" value="1"/>
</dbReference>
<keyword evidence="3" id="KW-0862">Zinc</keyword>
<dbReference type="InterPro" id="IPR034932">
    <property type="entry name" value="BRAP2_RRM"/>
</dbReference>
<dbReference type="KEGG" id="goe:100906350"/>
<evidence type="ECO:0000256" key="1">
    <source>
        <dbReference type="ARBA" id="ARBA00022723"/>
    </source>
</evidence>
<sequence length="449" mass="51317">MTKGIIHLFKEDKKTPIDSSNRSLMLCMLAVPTYVPLHDLLQFMSPFSPQIEHIRVIRDSKPSAYMVLLKFRSQKATDEFFGSFNGKAFNSIEGDICHLVYVAKVEVIKGEDDERSADVPLTGHTELPTCPVCLERMDESIEGILTILCNHSFHDVCLAKWQGDSTCPVCRYTQTPQQDAGNCCQTCGATENLWICLVCGHIGCGRYVSGHAHTHFTETAHTYAMQVENGSVWDYAGDNYVHRLVQNKTDGKLVQLETQSEGMDEKVDSVQLEYTYMLTSQLEKQRRFFEDALEQQAKDTLRQINELKEKTRIAIDERKELESKMTQVTKERDSLRKKLDTVSSQCTKLKKDLAEEKELSSCLLQDQRKWQTRMDQISSQMSKSKDESDARIRDLEEQLRDVMFFLEAKSKIDKQPDELREELQEASIVVPRSPAPEGPGARARSRKKK</sequence>
<keyword evidence="1" id="KW-0479">Metal-binding</keyword>
<dbReference type="SMART" id="SM00184">
    <property type="entry name" value="RING"/>
    <property type="match status" value="1"/>
</dbReference>
<dbReference type="GO" id="GO:0007265">
    <property type="term" value="P:Ras protein signal transduction"/>
    <property type="evidence" value="ECO:0007669"/>
    <property type="project" value="TreeGrafter"/>
</dbReference>
<accession>A0AAJ7L5E3</accession>
<dbReference type="InterPro" id="IPR047243">
    <property type="entry name" value="RING-H2_BRAP2"/>
</dbReference>
<keyword evidence="9" id="KW-1185">Reference proteome</keyword>
<dbReference type="Pfam" id="PF07576">
    <property type="entry name" value="BRAP2"/>
    <property type="match status" value="1"/>
</dbReference>
<dbReference type="GO" id="GO:0005737">
    <property type="term" value="C:cytoplasm"/>
    <property type="evidence" value="ECO:0007669"/>
    <property type="project" value="TreeGrafter"/>
</dbReference>
<name>A0AAJ7L5E3_9ACAR</name>
<dbReference type="Proteomes" id="UP000694867">
    <property type="component" value="Unplaced"/>
</dbReference>
<dbReference type="GO" id="GO:0008270">
    <property type="term" value="F:zinc ion binding"/>
    <property type="evidence" value="ECO:0007669"/>
    <property type="project" value="UniProtKB-KW"/>
</dbReference>